<dbReference type="Gene3D" id="3.60.15.10">
    <property type="entry name" value="Ribonuclease Z/Hydroxyacylglutathione hydrolase-like"/>
    <property type="match status" value="1"/>
</dbReference>
<keyword evidence="1" id="KW-0378">Hydrolase</keyword>
<dbReference type="InterPro" id="IPR036866">
    <property type="entry name" value="RibonucZ/Hydroxyglut_hydro"/>
</dbReference>
<evidence type="ECO:0000313" key="4">
    <source>
        <dbReference type="Proteomes" id="UP000019091"/>
    </source>
</evidence>
<evidence type="ECO:0000259" key="2">
    <source>
        <dbReference type="Pfam" id="PF12706"/>
    </source>
</evidence>
<proteinExistence type="predicted"/>
<dbReference type="AlphaFoldDB" id="A0A4V7I756"/>
<gene>
    <name evidence="3" type="ORF">F542_1170</name>
</gene>
<organism evidence="3 4">
    <name type="scientific">Bibersteinia trehalosi USDA-ARS-USMARC-188</name>
    <dbReference type="NCBI Taxonomy" id="1263829"/>
    <lineage>
        <taxon>Bacteria</taxon>
        <taxon>Pseudomonadati</taxon>
        <taxon>Pseudomonadota</taxon>
        <taxon>Gammaproteobacteria</taxon>
        <taxon>Pasteurellales</taxon>
        <taxon>Pasteurellaceae</taxon>
        <taxon>Bibersteinia</taxon>
    </lineage>
</organism>
<dbReference type="InterPro" id="IPR050114">
    <property type="entry name" value="UPF0173_UPF0282_UlaG_hydrolase"/>
</dbReference>
<sequence length="303" mass="33198">MYTSSQAIYFSQFFTKEFSMKLKALITALTLGSIISATANAEISYQHIRNATAKIQYGDATFLVDPYLAEKGAYEGFAGTPNSQLRNPLIALAEPVESVLKGVDAVIVTHTHDDHWDKAAQELISKELPIFVQDANDAKIIRAQGFKDVRVVGKNTPFKNVKLSKTGGQHGTDEMYANPMLAELLGEAMGVVLQTENEKTLYIVGDTVWNGEVEAALKQYNPEVVVMNTGGAELENFEPAGIIMDTNDVAKMAETMPKASIITVHMDTVNHGTVSKADMREFIKGKAFESRVAVPNESEVLKY</sequence>
<dbReference type="EMBL" id="CP006954">
    <property type="protein sequence ID" value="AHG80835.1"/>
    <property type="molecule type" value="Genomic_DNA"/>
</dbReference>
<accession>A0A4V7I756</accession>
<reference evidence="3 4" key="1">
    <citation type="journal article" date="2014" name="Genome Announc.">
        <title>Complete Closed Genome Sequences of Three Bibersteinia trehalosi Nasopharyngeal Isolates from Cattle with Shipping Fever.</title>
        <authorList>
            <person name="Harhay G.P."/>
            <person name="McVey D.S."/>
            <person name="Koren S."/>
            <person name="Phillippy A.M."/>
            <person name="Bono J."/>
            <person name="Harhay D.M."/>
            <person name="Clawson M.L."/>
            <person name="Heaton M.P."/>
            <person name="Chitko-McKown C.G."/>
            <person name="Korlach J."/>
            <person name="Smith T.P."/>
        </authorList>
    </citation>
    <scope>NUCLEOTIDE SEQUENCE [LARGE SCALE GENOMIC DNA]</scope>
    <source>
        <strain evidence="3 4">USDA-ARS-USMARC-188</strain>
    </source>
</reference>
<dbReference type="Pfam" id="PF12706">
    <property type="entry name" value="Lactamase_B_2"/>
    <property type="match status" value="1"/>
</dbReference>
<dbReference type="SUPFAM" id="SSF56281">
    <property type="entry name" value="Metallo-hydrolase/oxidoreductase"/>
    <property type="match status" value="1"/>
</dbReference>
<name>A0A4V7I756_BIBTR</name>
<feature type="domain" description="Metallo-beta-lactamase" evidence="2">
    <location>
        <begin position="62"/>
        <end position="266"/>
    </location>
</feature>
<dbReference type="Proteomes" id="UP000019091">
    <property type="component" value="Chromosome"/>
</dbReference>
<dbReference type="PANTHER" id="PTHR43546">
    <property type="entry name" value="UPF0173 METAL-DEPENDENT HYDROLASE MJ1163-RELATED"/>
    <property type="match status" value="1"/>
</dbReference>
<dbReference type="InterPro" id="IPR001279">
    <property type="entry name" value="Metallo-B-lactamas"/>
</dbReference>
<evidence type="ECO:0000313" key="3">
    <source>
        <dbReference type="EMBL" id="AHG80835.1"/>
    </source>
</evidence>
<dbReference type="KEGG" id="btre:F542_1170"/>
<dbReference type="PANTHER" id="PTHR43546:SF9">
    <property type="entry name" value="L-ASCORBATE-6-PHOSPHATE LACTONASE ULAG-RELATED"/>
    <property type="match status" value="1"/>
</dbReference>
<protein>
    <submittedName>
        <fullName evidence="3">Beta-lactamase fold protein</fullName>
    </submittedName>
</protein>
<evidence type="ECO:0000256" key="1">
    <source>
        <dbReference type="ARBA" id="ARBA00022801"/>
    </source>
</evidence>
<dbReference type="GO" id="GO:0016787">
    <property type="term" value="F:hydrolase activity"/>
    <property type="evidence" value="ECO:0007669"/>
    <property type="project" value="UniProtKB-KW"/>
</dbReference>